<comment type="subcellular location">
    <subcellularLocation>
        <location evidence="1">Cell membrane</location>
        <topology evidence="1">Multi-pass membrane protein</topology>
    </subcellularLocation>
</comment>
<feature type="transmembrane region" description="Helical" evidence="8">
    <location>
        <begin position="290"/>
        <end position="308"/>
    </location>
</feature>
<feature type="domain" description="Major facilitator superfamily (MFS) profile" evidence="9">
    <location>
        <begin position="19"/>
        <end position="403"/>
    </location>
</feature>
<dbReference type="PROSITE" id="PS50850">
    <property type="entry name" value="MFS"/>
    <property type="match status" value="1"/>
</dbReference>
<keyword evidence="7 8" id="KW-0472">Membrane</keyword>
<dbReference type="InterPro" id="IPR005829">
    <property type="entry name" value="Sugar_transporter_CS"/>
</dbReference>
<name>A0A0G3HFW4_9CORY</name>
<evidence type="ECO:0000313" key="10">
    <source>
        <dbReference type="EMBL" id="AKK10848.1"/>
    </source>
</evidence>
<dbReference type="InterPro" id="IPR020846">
    <property type="entry name" value="MFS_dom"/>
</dbReference>
<dbReference type="InterPro" id="IPR001958">
    <property type="entry name" value="Tet-R_TetA/multi-R_MdtG-like"/>
</dbReference>
<dbReference type="STRING" id="1072256.CUTER_04210"/>
<evidence type="ECO:0000256" key="3">
    <source>
        <dbReference type="ARBA" id="ARBA00022448"/>
    </source>
</evidence>
<dbReference type="PANTHER" id="PTHR43414">
    <property type="entry name" value="MULTIDRUG RESISTANCE PROTEIN MDTG"/>
    <property type="match status" value="1"/>
</dbReference>
<feature type="transmembrane region" description="Helical" evidence="8">
    <location>
        <begin position="20"/>
        <end position="38"/>
    </location>
</feature>
<feature type="transmembrane region" description="Helical" evidence="8">
    <location>
        <begin position="85"/>
        <end position="104"/>
    </location>
</feature>
<feature type="transmembrane region" description="Helical" evidence="8">
    <location>
        <begin position="110"/>
        <end position="132"/>
    </location>
</feature>
<evidence type="ECO:0000256" key="2">
    <source>
        <dbReference type="ARBA" id="ARBA00007520"/>
    </source>
</evidence>
<keyword evidence="6 8" id="KW-1133">Transmembrane helix</keyword>
<evidence type="ECO:0000259" key="9">
    <source>
        <dbReference type="PROSITE" id="PS50850"/>
    </source>
</evidence>
<dbReference type="Gene3D" id="1.20.1250.20">
    <property type="entry name" value="MFS general substrate transporter like domains"/>
    <property type="match status" value="2"/>
</dbReference>
<evidence type="ECO:0000256" key="1">
    <source>
        <dbReference type="ARBA" id="ARBA00004651"/>
    </source>
</evidence>
<sequence>MPPHRFHPRNSDRVSLPREIWILVAAAFLIALGYGLIAPILPQFILTFDVSMAAAGMVVAIFSASRLLFAPVSGTLIDRLGSRRVYLTGLVIVAVTTGSISLVTEYWHILALRAVAGIGSTMFTVSAMGLIVRIAPANARGQASAAYGSAFLIGNVIGPIAGAAMSFLGMRWPFVIYGAGVALAAVVVWWQMPRTAPTKQSDTTAAPPQQPPLRLGEAWRDSAFRAVVVSNVAHGWNNMGVRVSVLPLFAAAVFADGAALAGLAMAAFALGNAVVLQFSGKMADSYGRKPLIVAGLAGTAALMGVMGFADTGATLLLASLLAGAAAGLLNPAQQAVLADVIGADRPGGKVLSAYQMSMDAGQILGPVLVGALADRFGFALAFAVSALVALAGLAAWSRGRETLTRRGQ</sequence>
<dbReference type="InterPro" id="IPR036259">
    <property type="entry name" value="MFS_trans_sf"/>
</dbReference>
<proteinExistence type="inferred from homology"/>
<gene>
    <name evidence="10" type="ORF">CUTER_04210</name>
</gene>
<dbReference type="Pfam" id="PF07690">
    <property type="entry name" value="MFS_1"/>
    <property type="match status" value="2"/>
</dbReference>
<dbReference type="OrthoDB" id="9793283at2"/>
<dbReference type="PANTHER" id="PTHR43414:SF6">
    <property type="entry name" value="MULTIDRUG RESISTANCE PROTEIN MDTG"/>
    <property type="match status" value="1"/>
</dbReference>
<reference evidence="10 11" key="1">
    <citation type="journal article" date="2015" name="Genome Announc.">
        <title>Virulence Factor Genes Detected in the Complete Genome Sequence of Corynebacterium uterequi DSM 45634, Isolated from the Uterus of a Maiden Mare.</title>
        <authorList>
            <person name="Ruckert C."/>
            <person name="Kriete M."/>
            <person name="Jaenicke S."/>
            <person name="Winkler A."/>
            <person name="Tauch A."/>
        </authorList>
    </citation>
    <scope>NUCLEOTIDE SEQUENCE [LARGE SCALE GENOMIC DNA]</scope>
    <source>
        <strain evidence="10 11">DSM 45634</strain>
    </source>
</reference>
<feature type="transmembrane region" description="Helical" evidence="8">
    <location>
        <begin position="144"/>
        <end position="168"/>
    </location>
</feature>
<comment type="similarity">
    <text evidence="2">Belongs to the major facilitator superfamily. TCR/Tet family.</text>
</comment>
<dbReference type="InterPro" id="IPR011701">
    <property type="entry name" value="MFS"/>
</dbReference>
<dbReference type="GO" id="GO:0005886">
    <property type="term" value="C:plasma membrane"/>
    <property type="evidence" value="ECO:0007669"/>
    <property type="project" value="UniProtKB-SubCell"/>
</dbReference>
<protein>
    <submittedName>
        <fullName evidence="10">Arabinose efflux permease family protein</fullName>
    </submittedName>
</protein>
<keyword evidence="4" id="KW-1003">Cell membrane</keyword>
<dbReference type="PRINTS" id="PR01035">
    <property type="entry name" value="TCRTETA"/>
</dbReference>
<feature type="transmembrane region" description="Helical" evidence="8">
    <location>
        <begin position="174"/>
        <end position="192"/>
    </location>
</feature>
<accession>A0A0G3HFW4</accession>
<evidence type="ECO:0000256" key="8">
    <source>
        <dbReference type="SAM" id="Phobius"/>
    </source>
</evidence>
<keyword evidence="3" id="KW-0813">Transport</keyword>
<keyword evidence="11" id="KW-1185">Reference proteome</keyword>
<reference evidence="11" key="2">
    <citation type="submission" date="2015-05" db="EMBL/GenBank/DDBJ databases">
        <title>Complete genome sequence of Corynebacterium uterequi DSM 45634, isolated from the uterus of a maiden mare.</title>
        <authorList>
            <person name="Ruckert C."/>
            <person name="Albersmeier A."/>
            <person name="Winkler A."/>
            <person name="Tauch A."/>
        </authorList>
    </citation>
    <scope>NUCLEOTIDE SEQUENCE [LARGE SCALE GENOMIC DNA]</scope>
    <source>
        <strain evidence="11">DSM 45634</strain>
    </source>
</reference>
<dbReference type="PROSITE" id="PS00216">
    <property type="entry name" value="SUGAR_TRANSPORT_1"/>
    <property type="match status" value="1"/>
</dbReference>
<organism evidence="10 11">
    <name type="scientific">Corynebacterium uterequi</name>
    <dbReference type="NCBI Taxonomy" id="1072256"/>
    <lineage>
        <taxon>Bacteria</taxon>
        <taxon>Bacillati</taxon>
        <taxon>Actinomycetota</taxon>
        <taxon>Actinomycetes</taxon>
        <taxon>Mycobacteriales</taxon>
        <taxon>Corynebacteriaceae</taxon>
        <taxon>Corynebacterium</taxon>
    </lineage>
</organism>
<dbReference type="SUPFAM" id="SSF103473">
    <property type="entry name" value="MFS general substrate transporter"/>
    <property type="match status" value="1"/>
</dbReference>
<keyword evidence="5 8" id="KW-0812">Transmembrane</keyword>
<feature type="transmembrane region" description="Helical" evidence="8">
    <location>
        <begin position="44"/>
        <end position="64"/>
    </location>
</feature>
<dbReference type="PATRIC" id="fig|1072256.5.peg.835"/>
<dbReference type="RefSeq" id="WP_047259348.1">
    <property type="nucleotide sequence ID" value="NZ_CP011546.1"/>
</dbReference>
<evidence type="ECO:0000313" key="11">
    <source>
        <dbReference type="Proteomes" id="UP000035548"/>
    </source>
</evidence>
<dbReference type="Proteomes" id="UP000035548">
    <property type="component" value="Chromosome"/>
</dbReference>
<evidence type="ECO:0000256" key="6">
    <source>
        <dbReference type="ARBA" id="ARBA00022989"/>
    </source>
</evidence>
<dbReference type="GO" id="GO:0022857">
    <property type="term" value="F:transmembrane transporter activity"/>
    <property type="evidence" value="ECO:0007669"/>
    <property type="project" value="InterPro"/>
</dbReference>
<dbReference type="CDD" id="cd17325">
    <property type="entry name" value="MFS_MdtG_SLC18_like"/>
    <property type="match status" value="1"/>
</dbReference>
<evidence type="ECO:0000256" key="7">
    <source>
        <dbReference type="ARBA" id="ARBA00023136"/>
    </source>
</evidence>
<dbReference type="EMBL" id="CP011546">
    <property type="protein sequence ID" value="AKK10848.1"/>
    <property type="molecule type" value="Genomic_DNA"/>
</dbReference>
<evidence type="ECO:0000256" key="4">
    <source>
        <dbReference type="ARBA" id="ARBA00022475"/>
    </source>
</evidence>
<feature type="transmembrane region" description="Helical" evidence="8">
    <location>
        <begin position="245"/>
        <end position="270"/>
    </location>
</feature>
<feature type="transmembrane region" description="Helical" evidence="8">
    <location>
        <begin position="376"/>
        <end position="396"/>
    </location>
</feature>
<evidence type="ECO:0000256" key="5">
    <source>
        <dbReference type="ARBA" id="ARBA00022692"/>
    </source>
</evidence>
<feature type="transmembrane region" description="Helical" evidence="8">
    <location>
        <begin position="315"/>
        <end position="332"/>
    </location>
</feature>
<dbReference type="AlphaFoldDB" id="A0A0G3HFW4"/>
<dbReference type="KEGG" id="cut:CUTER_04210"/>